<dbReference type="InterPro" id="IPR043128">
    <property type="entry name" value="Rev_trsase/Diguanyl_cyclase"/>
</dbReference>
<dbReference type="Gene3D" id="3.30.1490.100">
    <property type="entry name" value="DNA polymerase, Y-family, little finger domain"/>
    <property type="match status" value="1"/>
</dbReference>
<feature type="domain" description="UmuC" evidence="4">
    <location>
        <begin position="9"/>
        <end position="192"/>
    </location>
</feature>
<evidence type="ECO:0000259" key="4">
    <source>
        <dbReference type="PROSITE" id="PS50173"/>
    </source>
</evidence>
<dbReference type="Gene3D" id="1.10.150.20">
    <property type="entry name" value="5' to 3' exonuclease, C-terminal subdomain"/>
    <property type="match status" value="1"/>
</dbReference>
<dbReference type="PROSITE" id="PS50173">
    <property type="entry name" value="UMUC"/>
    <property type="match status" value="1"/>
</dbReference>
<evidence type="ECO:0000256" key="3">
    <source>
        <dbReference type="ARBA" id="ARBA00049244"/>
    </source>
</evidence>
<comment type="caution">
    <text evidence="5">The sequence shown here is derived from an EMBL/GenBank/DDBJ whole genome shotgun (WGS) entry which is preliminary data.</text>
</comment>
<dbReference type="InterPro" id="IPR022880">
    <property type="entry name" value="DNApol_IV"/>
</dbReference>
<keyword evidence="5" id="KW-0808">Transferase</keyword>
<evidence type="ECO:0000256" key="2">
    <source>
        <dbReference type="ARBA" id="ARBA00025589"/>
    </source>
</evidence>
<dbReference type="SUPFAM" id="SSF100879">
    <property type="entry name" value="Lesion bypass DNA polymerase (Y-family), little finger domain"/>
    <property type="match status" value="1"/>
</dbReference>
<dbReference type="GO" id="GO:0003887">
    <property type="term" value="F:DNA-directed DNA polymerase activity"/>
    <property type="evidence" value="ECO:0007669"/>
    <property type="project" value="UniProtKB-EC"/>
</dbReference>
<dbReference type="Gene3D" id="3.40.1170.60">
    <property type="match status" value="1"/>
</dbReference>
<reference evidence="5" key="1">
    <citation type="submission" date="2021-01" db="EMBL/GenBank/DDBJ databases">
        <title>YIM 132084 draft genome.</title>
        <authorList>
            <person name="An D."/>
        </authorList>
    </citation>
    <scope>NUCLEOTIDE SEQUENCE</scope>
    <source>
        <strain evidence="5">YIM 132084</strain>
    </source>
</reference>
<keyword evidence="6" id="KW-1185">Reference proteome</keyword>
<evidence type="ECO:0000256" key="1">
    <source>
        <dbReference type="ARBA" id="ARBA00010945"/>
    </source>
</evidence>
<dbReference type="GO" id="GO:0009432">
    <property type="term" value="P:SOS response"/>
    <property type="evidence" value="ECO:0007669"/>
    <property type="project" value="TreeGrafter"/>
</dbReference>
<dbReference type="InterPro" id="IPR050116">
    <property type="entry name" value="DNA_polymerase-Y"/>
</dbReference>
<accession>A0A938YIJ3</accession>
<sequence>MAGRRTTWILHVDLDQFQVTVERLRRPELVGVPVVVGGAGDPTQPRTVVTCASYEARAHGVRSGMPLRTAHRRCPDAVWLPVDQTSCELASEAVMTALRSVVADGPVVVEAWGWDEAFVGVHTSDPAAVATAVRATVRERTGLTCSVGIGDTKLRAKTATSFGKPDGVAALTADTWLPVMGERRTDALWGIGTRTAARLAAHELLTVRDLADADPAVLAGWFGPTTGPRLGATGAGEVGTTVVPTPRDPRSRGHQVTFAADLTEPDEVRSQVARLAREVAAEVFGEGRRAARVGVTVRTSSFFTRSLISRLPAPTTDPDAVVELALRVLDRFESGRPVRLLGVRIEFPLEDSVPG</sequence>
<dbReference type="InterPro" id="IPR001126">
    <property type="entry name" value="UmuC"/>
</dbReference>
<name>A0A938YIJ3_9ACTN</name>
<dbReference type="EMBL" id="JAERWK010000021">
    <property type="protein sequence ID" value="MBM9468794.1"/>
    <property type="molecule type" value="Genomic_DNA"/>
</dbReference>
<dbReference type="Gene3D" id="3.30.70.270">
    <property type="match status" value="1"/>
</dbReference>
<dbReference type="InterPro" id="IPR043502">
    <property type="entry name" value="DNA/RNA_pol_sf"/>
</dbReference>
<evidence type="ECO:0000313" key="5">
    <source>
        <dbReference type="EMBL" id="MBM9468794.1"/>
    </source>
</evidence>
<gene>
    <name evidence="5" type="ORF">JL106_16035</name>
</gene>
<dbReference type="GO" id="GO:0003684">
    <property type="term" value="F:damaged DNA binding"/>
    <property type="evidence" value="ECO:0007669"/>
    <property type="project" value="InterPro"/>
</dbReference>
<dbReference type="Pfam" id="PF00817">
    <property type="entry name" value="IMS"/>
    <property type="match status" value="1"/>
</dbReference>
<comment type="catalytic activity">
    <reaction evidence="3">
        <text>DNA(n) + a 2'-deoxyribonucleoside 5'-triphosphate = DNA(n+1) + diphosphate</text>
        <dbReference type="Rhea" id="RHEA:22508"/>
        <dbReference type="Rhea" id="RHEA-COMP:17339"/>
        <dbReference type="Rhea" id="RHEA-COMP:17340"/>
        <dbReference type="ChEBI" id="CHEBI:33019"/>
        <dbReference type="ChEBI" id="CHEBI:61560"/>
        <dbReference type="ChEBI" id="CHEBI:173112"/>
        <dbReference type="EC" id="2.7.7.7"/>
    </reaction>
</comment>
<evidence type="ECO:0000313" key="6">
    <source>
        <dbReference type="Proteomes" id="UP000663792"/>
    </source>
</evidence>
<protein>
    <submittedName>
        <fullName evidence="5">DNA polymerase IV</fullName>
        <ecNumber evidence="5">2.7.7.7</ecNumber>
    </submittedName>
</protein>
<organism evidence="5 6">
    <name type="scientific">Nakamurella leprariae</name>
    <dbReference type="NCBI Taxonomy" id="2803911"/>
    <lineage>
        <taxon>Bacteria</taxon>
        <taxon>Bacillati</taxon>
        <taxon>Actinomycetota</taxon>
        <taxon>Actinomycetes</taxon>
        <taxon>Nakamurellales</taxon>
        <taxon>Nakamurellaceae</taxon>
        <taxon>Nakamurella</taxon>
    </lineage>
</organism>
<dbReference type="AlphaFoldDB" id="A0A938YIJ3"/>
<dbReference type="GO" id="GO:0005829">
    <property type="term" value="C:cytosol"/>
    <property type="evidence" value="ECO:0007669"/>
    <property type="project" value="TreeGrafter"/>
</dbReference>
<dbReference type="PANTHER" id="PTHR11076">
    <property type="entry name" value="DNA REPAIR POLYMERASE UMUC / TRANSFERASE FAMILY MEMBER"/>
    <property type="match status" value="1"/>
</dbReference>
<dbReference type="GO" id="GO:0006281">
    <property type="term" value="P:DNA repair"/>
    <property type="evidence" value="ECO:0007669"/>
    <property type="project" value="InterPro"/>
</dbReference>
<proteinExistence type="inferred from homology"/>
<dbReference type="InterPro" id="IPR036775">
    <property type="entry name" value="DNA_pol_Y-fam_lit_finger_sf"/>
</dbReference>
<comment type="similarity">
    <text evidence="1">Belongs to the DNA polymerase type-Y family.</text>
</comment>
<dbReference type="InterPro" id="IPR017961">
    <property type="entry name" value="DNA_pol_Y-fam_little_finger"/>
</dbReference>
<dbReference type="Pfam" id="PF11799">
    <property type="entry name" value="IMS_C"/>
    <property type="match status" value="1"/>
</dbReference>
<dbReference type="CDD" id="cd03586">
    <property type="entry name" value="PolY_Pol_IV_kappa"/>
    <property type="match status" value="1"/>
</dbReference>
<comment type="function">
    <text evidence="2">Poorly processive, error-prone DNA polymerase involved in untargeted mutagenesis. Copies undamaged DNA at stalled replication forks, which arise in vivo from mismatched or misaligned primer ends. These misaligned primers can be extended by PolIV. Exhibits no 3'-5' exonuclease (proofreading) activity. May be involved in translesional synthesis, in conjunction with the beta clamp from PolIII.</text>
</comment>
<dbReference type="EC" id="2.7.7.7" evidence="5"/>
<dbReference type="Proteomes" id="UP000663792">
    <property type="component" value="Unassembled WGS sequence"/>
</dbReference>
<dbReference type="SUPFAM" id="SSF56672">
    <property type="entry name" value="DNA/RNA polymerases"/>
    <property type="match status" value="1"/>
</dbReference>
<dbReference type="PANTHER" id="PTHR11076:SF33">
    <property type="entry name" value="DNA POLYMERASE KAPPA"/>
    <property type="match status" value="1"/>
</dbReference>
<dbReference type="GO" id="GO:0042276">
    <property type="term" value="P:error-prone translesion synthesis"/>
    <property type="evidence" value="ECO:0007669"/>
    <property type="project" value="TreeGrafter"/>
</dbReference>
<keyword evidence="5" id="KW-0548">Nucleotidyltransferase</keyword>
<dbReference type="NCBIfam" id="NF002883">
    <property type="entry name" value="PRK03352.1"/>
    <property type="match status" value="1"/>
</dbReference>